<dbReference type="OrthoDB" id="18845at2759"/>
<evidence type="ECO:0008006" key="3">
    <source>
        <dbReference type="Google" id="ProtNLM"/>
    </source>
</evidence>
<dbReference type="SUPFAM" id="SSF53474">
    <property type="entry name" value="alpha/beta-Hydrolases"/>
    <property type="match status" value="1"/>
</dbReference>
<dbReference type="InterPro" id="IPR029058">
    <property type="entry name" value="AB_hydrolase_fold"/>
</dbReference>
<reference evidence="1 2" key="1">
    <citation type="submission" date="2016-08" db="EMBL/GenBank/DDBJ databases">
        <title>Genomes of anaerobic fungi encode conserved fungal cellulosomes for biomass hydrolysis.</title>
        <authorList>
            <consortium name="DOE Joint Genome Institute"/>
            <person name="Haitjema C.H."/>
            <person name="Gilmore S.P."/>
            <person name="Henske J.K."/>
            <person name="Solomon K.V."/>
            <person name="De Groot R."/>
            <person name="Kuo A."/>
            <person name="Mondo S.J."/>
            <person name="Salamov A.A."/>
            <person name="Labutti K."/>
            <person name="Zhao Z."/>
            <person name="Chiniquy J."/>
            <person name="Barry K."/>
            <person name="Brewer H.M."/>
            <person name="Purvine S.O."/>
            <person name="Wright A.T."/>
            <person name="Boxma B."/>
            <person name="Van Alen T."/>
            <person name="Hackstein J.H."/>
            <person name="Baker S.E."/>
            <person name="Grigoriev I.V."/>
            <person name="O'Malley M.A."/>
        </authorList>
    </citation>
    <scope>NUCLEOTIDE SEQUENCE [LARGE SCALE GENOMIC DNA]</scope>
    <source>
        <strain evidence="2">finn</strain>
    </source>
</reference>
<gene>
    <name evidence="1" type="ORF">BCR36DRAFT_375024</name>
</gene>
<dbReference type="STRING" id="1754191.A0A1Y1UX69"/>
<name>A0A1Y1UX69_9FUNG</name>
<dbReference type="Gene3D" id="3.40.50.1820">
    <property type="entry name" value="alpha/beta hydrolase"/>
    <property type="match status" value="1"/>
</dbReference>
<evidence type="ECO:0000313" key="2">
    <source>
        <dbReference type="Proteomes" id="UP000193719"/>
    </source>
</evidence>
<sequence length="339" mass="39110">MFLNHSFISIELSLPVNNDYYYKLKEANEKELCNNLFAKFDNKDVFLTGNNENSHFKIDILIPKNYKIGNKTCLFIHGSGSSKLSSRNKYVANGLLEMNLCCCLMNLFTAEEEKIDNVTRENRFNIELLTSRVLTVVDYLLNIDQLIQKEKFKNFINCMNCDEEISTIINYLSIISKNKMILFGSSTGAAAALFSTYYKSDRIAGVISRGGRPDLVPSIIIKNFPCYSTLYNHAIPVLFIVGSNDYCVSPLNKKIYIQIGQGLELKEKQKQAINENHRNREYSQNKKFHPSSINNCNTTNNNYYLKEWRWVENASHLFTENGAIEKVLQYTKEWIKNLN</sequence>
<evidence type="ECO:0000313" key="1">
    <source>
        <dbReference type="EMBL" id="ORX41820.1"/>
    </source>
</evidence>
<reference evidence="1 2" key="2">
    <citation type="submission" date="2016-08" db="EMBL/GenBank/DDBJ databases">
        <title>Pervasive Adenine N6-methylation of Active Genes in Fungi.</title>
        <authorList>
            <consortium name="DOE Joint Genome Institute"/>
            <person name="Mondo S.J."/>
            <person name="Dannebaum R.O."/>
            <person name="Kuo R.C."/>
            <person name="Labutti K."/>
            <person name="Haridas S."/>
            <person name="Kuo A."/>
            <person name="Salamov A."/>
            <person name="Ahrendt S.R."/>
            <person name="Lipzen A."/>
            <person name="Sullivan W."/>
            <person name="Andreopoulos W.B."/>
            <person name="Clum A."/>
            <person name="Lindquist E."/>
            <person name="Daum C."/>
            <person name="Ramamoorthy G.K."/>
            <person name="Gryganskyi A."/>
            <person name="Culley D."/>
            <person name="Magnuson J.K."/>
            <person name="James T.Y."/>
            <person name="O'Malley M.A."/>
            <person name="Stajich J.E."/>
            <person name="Spatafora J.W."/>
            <person name="Visel A."/>
            <person name="Grigoriev I.V."/>
        </authorList>
    </citation>
    <scope>NUCLEOTIDE SEQUENCE [LARGE SCALE GENOMIC DNA]</scope>
    <source>
        <strain evidence="2">finn</strain>
    </source>
</reference>
<organism evidence="1 2">
    <name type="scientific">Piromyces finnis</name>
    <dbReference type="NCBI Taxonomy" id="1754191"/>
    <lineage>
        <taxon>Eukaryota</taxon>
        <taxon>Fungi</taxon>
        <taxon>Fungi incertae sedis</taxon>
        <taxon>Chytridiomycota</taxon>
        <taxon>Chytridiomycota incertae sedis</taxon>
        <taxon>Neocallimastigomycetes</taxon>
        <taxon>Neocallimastigales</taxon>
        <taxon>Neocallimastigaceae</taxon>
        <taxon>Piromyces</taxon>
    </lineage>
</organism>
<dbReference type="Proteomes" id="UP000193719">
    <property type="component" value="Unassembled WGS sequence"/>
</dbReference>
<protein>
    <recommendedName>
        <fullName evidence="3">Alpha/beta-hydrolase</fullName>
    </recommendedName>
</protein>
<proteinExistence type="predicted"/>
<dbReference type="EMBL" id="MCFH01000078">
    <property type="protein sequence ID" value="ORX41820.1"/>
    <property type="molecule type" value="Genomic_DNA"/>
</dbReference>
<accession>A0A1Y1UX69</accession>
<dbReference type="AlphaFoldDB" id="A0A1Y1UX69"/>
<comment type="caution">
    <text evidence="1">The sequence shown here is derived from an EMBL/GenBank/DDBJ whole genome shotgun (WGS) entry which is preliminary data.</text>
</comment>
<keyword evidence="2" id="KW-1185">Reference proteome</keyword>